<dbReference type="Pfam" id="PF07005">
    <property type="entry name" value="SBD_N"/>
    <property type="match status" value="1"/>
</dbReference>
<comment type="similarity">
    <text evidence="1">Belongs to the four-carbon acid sugar kinase family.</text>
</comment>
<dbReference type="EMBL" id="CP081869">
    <property type="protein sequence ID" value="QZN98644.1"/>
    <property type="molecule type" value="Genomic_DNA"/>
</dbReference>
<dbReference type="KEGG" id="cmet:K6K41_16685"/>
<evidence type="ECO:0000259" key="8">
    <source>
        <dbReference type="Pfam" id="PF17042"/>
    </source>
</evidence>
<accession>A0A9E6R6D9</accession>
<evidence type="ECO:0000256" key="2">
    <source>
        <dbReference type="ARBA" id="ARBA00022679"/>
    </source>
</evidence>
<dbReference type="InterPro" id="IPR010737">
    <property type="entry name" value="4-carb_acid_sugar_kinase_N"/>
</dbReference>
<gene>
    <name evidence="9" type="ORF">K6K41_16685</name>
</gene>
<evidence type="ECO:0000256" key="3">
    <source>
        <dbReference type="ARBA" id="ARBA00022741"/>
    </source>
</evidence>
<organism evidence="9 10">
    <name type="scientific">Chenggangzhangella methanolivorans</name>
    <dbReference type="NCBI Taxonomy" id="1437009"/>
    <lineage>
        <taxon>Bacteria</taxon>
        <taxon>Pseudomonadati</taxon>
        <taxon>Pseudomonadota</taxon>
        <taxon>Alphaproteobacteria</taxon>
        <taxon>Hyphomicrobiales</taxon>
        <taxon>Methylopilaceae</taxon>
        <taxon>Chenggangzhangella</taxon>
    </lineage>
</organism>
<dbReference type="Gene3D" id="3.40.50.10840">
    <property type="entry name" value="Putative sugar-binding, N-terminal domain"/>
    <property type="match status" value="1"/>
</dbReference>
<dbReference type="SUPFAM" id="SSF142764">
    <property type="entry name" value="YgbK-like"/>
    <property type="match status" value="1"/>
</dbReference>
<keyword evidence="5" id="KW-0067">ATP-binding</keyword>
<dbReference type="GO" id="GO:0005524">
    <property type="term" value="F:ATP binding"/>
    <property type="evidence" value="ECO:0007669"/>
    <property type="project" value="UniProtKB-KW"/>
</dbReference>
<reference evidence="9" key="1">
    <citation type="submission" date="2021-08" db="EMBL/GenBank/DDBJ databases">
        <authorList>
            <person name="Zhang H."/>
            <person name="Xu M."/>
            <person name="Yu Z."/>
            <person name="Yang L."/>
            <person name="Cai Y."/>
        </authorList>
    </citation>
    <scope>NUCLEOTIDE SEQUENCE</scope>
    <source>
        <strain evidence="9">CHL1</strain>
    </source>
</reference>
<dbReference type="Pfam" id="PF17042">
    <property type="entry name" value="NBD_C"/>
    <property type="match status" value="1"/>
</dbReference>
<proteinExistence type="inferred from homology"/>
<evidence type="ECO:0000313" key="10">
    <source>
        <dbReference type="Proteomes" id="UP000825701"/>
    </source>
</evidence>
<evidence type="ECO:0000259" key="7">
    <source>
        <dbReference type="Pfam" id="PF07005"/>
    </source>
</evidence>
<keyword evidence="2" id="KW-0808">Transferase</keyword>
<keyword evidence="4 9" id="KW-0418">Kinase</keyword>
<dbReference type="InterPro" id="IPR037051">
    <property type="entry name" value="4-carb_acid_sugar_kinase_N_sf"/>
</dbReference>
<name>A0A9E6R6D9_9HYPH</name>
<feature type="domain" description="Four-carbon acid sugar kinase N-terminal" evidence="7">
    <location>
        <begin position="6"/>
        <end position="230"/>
    </location>
</feature>
<feature type="domain" description="Four-carbon acid sugar kinase nucleotide binding" evidence="8">
    <location>
        <begin position="252"/>
        <end position="400"/>
    </location>
</feature>
<evidence type="ECO:0000313" key="9">
    <source>
        <dbReference type="EMBL" id="QZN98644.1"/>
    </source>
</evidence>
<dbReference type="Proteomes" id="UP000825701">
    <property type="component" value="Chromosome"/>
</dbReference>
<keyword evidence="6" id="KW-0119">Carbohydrate metabolism</keyword>
<evidence type="ECO:0000256" key="1">
    <source>
        <dbReference type="ARBA" id="ARBA00005715"/>
    </source>
</evidence>
<dbReference type="InterPro" id="IPR031475">
    <property type="entry name" value="NBD_C"/>
</dbReference>
<dbReference type="GO" id="GO:0016301">
    <property type="term" value="F:kinase activity"/>
    <property type="evidence" value="ECO:0007669"/>
    <property type="project" value="UniProtKB-KW"/>
</dbReference>
<evidence type="ECO:0000256" key="4">
    <source>
        <dbReference type="ARBA" id="ARBA00022777"/>
    </source>
</evidence>
<protein>
    <submittedName>
        <fullName evidence="9">Four-carbon acid sugar kinase family protein</fullName>
    </submittedName>
</protein>
<evidence type="ECO:0000256" key="6">
    <source>
        <dbReference type="ARBA" id="ARBA00023277"/>
    </source>
</evidence>
<keyword evidence="10" id="KW-1185">Reference proteome</keyword>
<dbReference type="InterPro" id="IPR042213">
    <property type="entry name" value="NBD_C_sf"/>
</dbReference>
<dbReference type="AlphaFoldDB" id="A0A9E6R6D9"/>
<evidence type="ECO:0000256" key="5">
    <source>
        <dbReference type="ARBA" id="ARBA00022840"/>
    </source>
</evidence>
<keyword evidence="3" id="KW-0547">Nucleotide-binding</keyword>
<dbReference type="RefSeq" id="WP_261401587.1">
    <property type="nucleotide sequence ID" value="NZ_CP081869.1"/>
</dbReference>
<sequence length="419" mass="42699">MSGRWLILADDLTGAADCAIAFGRRGLAAAVSWGVATDDRGSRPPVFSYDADSRGMTGEAAGRRHVRALSEHLERDRVLFKKIDSTLRGQPAAETAATIAHLRSHGRSGFGVFAPAFPATGRTTVDGRILVSGGALEDTETWKRDHTYDSADLTEALASAEVAAEKVLLPVVRGEEAALVAALESIAAKGDVVAVCDAESDADLAAVAKASLALSTQPFFIGSAGLAHALAAVAPLEPTPSPRLAPTANGTLIVVGSLAASSRSGARKLVESGAVSYVPASPEVLLAGDRDGRADLGRDVARRLSAGEDVLVEILMGESVDMSIGASLAAGLASALEAVPPAVGAFAATGGETAAALLSRFGVTGIRLADEIEPGVSLGLTLGELSVPIATKAGAFGDEMSITRIAERLKAVRTEGSFA</sequence>
<dbReference type="Gene3D" id="3.40.980.20">
    <property type="entry name" value="Four-carbon acid sugar kinase, nucleotide binding domain"/>
    <property type="match status" value="1"/>
</dbReference>